<sequence>MKICLPHFRKFTLEFYRPCSTTNNPGPSVTPKEQDSEKEYAERVLKYAKASLSHTFEDYYQKKRCKLEHVEDMIQTSLMQKPELKDFVIEQLKFNNEEELIEKWKNFEAHEKVKWSNNFESINLYQSSSEDYLSLPSSVNVQFIDNMDNLEKLFNIWVYNSSKRQIVGLDAEWLPYSYNQPIVGASIMQMAFGNFVFILDAIVLKRIQNLFDLHLNKHNWKIISQI</sequence>
<dbReference type="GO" id="GO:0003676">
    <property type="term" value="F:nucleic acid binding"/>
    <property type="evidence" value="ECO:0007669"/>
    <property type="project" value="InterPro"/>
</dbReference>
<reference evidence="2" key="1">
    <citation type="submission" date="2022-11" db="UniProtKB">
        <authorList>
            <consortium name="WormBaseParasite"/>
        </authorList>
    </citation>
    <scope>IDENTIFICATION</scope>
</reference>
<accession>A0A914C4Y7</accession>
<dbReference type="PANTHER" id="PTHR47765:SF2">
    <property type="entry name" value="EXONUCLEASE MUT-7 HOMOLOG"/>
    <property type="match status" value="1"/>
</dbReference>
<dbReference type="InterPro" id="IPR052408">
    <property type="entry name" value="Exonuclease_MUT-7-like"/>
</dbReference>
<dbReference type="PANTHER" id="PTHR47765">
    <property type="entry name" value="3'-5' EXONUCLEASE DOMAIN-CONTAINING PROTEIN"/>
    <property type="match status" value="1"/>
</dbReference>
<proteinExistence type="predicted"/>
<dbReference type="WBParaSite" id="ACRNAN_Path_31.g116.t1">
    <property type="protein sequence ID" value="ACRNAN_Path_31.g116.t1"/>
    <property type="gene ID" value="ACRNAN_Path_31.g116"/>
</dbReference>
<dbReference type="InterPro" id="IPR036397">
    <property type="entry name" value="RNaseH_sf"/>
</dbReference>
<organism evidence="1 2">
    <name type="scientific">Acrobeloides nanus</name>
    <dbReference type="NCBI Taxonomy" id="290746"/>
    <lineage>
        <taxon>Eukaryota</taxon>
        <taxon>Metazoa</taxon>
        <taxon>Ecdysozoa</taxon>
        <taxon>Nematoda</taxon>
        <taxon>Chromadorea</taxon>
        <taxon>Rhabditida</taxon>
        <taxon>Tylenchina</taxon>
        <taxon>Cephalobomorpha</taxon>
        <taxon>Cephaloboidea</taxon>
        <taxon>Cephalobidae</taxon>
        <taxon>Acrobeloides</taxon>
    </lineage>
</organism>
<keyword evidence="1" id="KW-1185">Reference proteome</keyword>
<dbReference type="InterPro" id="IPR012337">
    <property type="entry name" value="RNaseH-like_sf"/>
</dbReference>
<dbReference type="AlphaFoldDB" id="A0A914C4Y7"/>
<dbReference type="Proteomes" id="UP000887540">
    <property type="component" value="Unplaced"/>
</dbReference>
<dbReference type="SUPFAM" id="SSF53098">
    <property type="entry name" value="Ribonuclease H-like"/>
    <property type="match status" value="1"/>
</dbReference>
<dbReference type="Gene3D" id="3.30.420.10">
    <property type="entry name" value="Ribonuclease H-like superfamily/Ribonuclease H"/>
    <property type="match status" value="1"/>
</dbReference>
<evidence type="ECO:0000313" key="1">
    <source>
        <dbReference type="Proteomes" id="UP000887540"/>
    </source>
</evidence>
<protein>
    <submittedName>
        <fullName evidence="2">3'-5' exonuclease domain-containing protein</fullName>
    </submittedName>
</protein>
<name>A0A914C4Y7_9BILA</name>
<evidence type="ECO:0000313" key="2">
    <source>
        <dbReference type="WBParaSite" id="ACRNAN_Path_31.g116.t1"/>
    </source>
</evidence>